<evidence type="ECO:0000313" key="2">
    <source>
        <dbReference type="EMBL" id="CAH2394834.1"/>
    </source>
</evidence>
<gene>
    <name evidence="2" type="ORF">MES5069_10011</name>
</gene>
<dbReference type="EMBL" id="CAKXZT010000001">
    <property type="protein sequence ID" value="CAH2394834.1"/>
    <property type="molecule type" value="Genomic_DNA"/>
</dbReference>
<dbReference type="Pfam" id="PF04326">
    <property type="entry name" value="SLFN_AlbA_2"/>
    <property type="match status" value="1"/>
</dbReference>
<feature type="domain" description="Schlafen AlbA-2" evidence="1">
    <location>
        <begin position="47"/>
        <end position="164"/>
    </location>
</feature>
<dbReference type="Gene3D" id="3.30.950.30">
    <property type="entry name" value="Schlafen, AAA domain"/>
    <property type="match status" value="1"/>
</dbReference>
<keyword evidence="3" id="KW-1185">Reference proteome</keyword>
<accession>A0ABM9DGC5</accession>
<proteinExistence type="predicted"/>
<reference evidence="2 3" key="1">
    <citation type="submission" date="2022-03" db="EMBL/GenBank/DDBJ databases">
        <authorList>
            <person name="Brunel B."/>
        </authorList>
    </citation>
    <scope>NUCLEOTIDE SEQUENCE [LARGE SCALE GENOMIC DNA]</scope>
    <source>
        <strain evidence="2">STM5069sample</strain>
    </source>
</reference>
<name>A0ABM9DGC5_9HYPH</name>
<sequence>MTFDEVISGGEALLAEAILQEMQETLQLDFKGSAGGKPGALFADGKLTKDERRAIGKALSGFSNSAGGVVVIGVDCRSIGEGPDVAQALDPIPNWKAALSAVNSAVGDLLQPKHGGIRAGGFPSTNDNSAGYLLIDVPRSERRPHMCNMARQYFKRSGSSSYAMEHFDIEDAFRRNGSPDLDLVYDFTKNMTAGRRVNASISLAVKNEGLATAKHVSLTVIERSGVRTKDGGPYGTPLTKFQRFGDSLRLIAPEAFVVNPGDTQLFEHLAIEFNFEGPVFKVGEMPIDAATFVLRYSLSAENMRPKLGSLVLGPNDFDRAARLLKPDYITMAPSR</sequence>
<dbReference type="RefSeq" id="WP_254016236.1">
    <property type="nucleotide sequence ID" value="NZ_CAKXZT010000001.1"/>
</dbReference>
<organism evidence="2 3">
    <name type="scientific">Mesorhizobium escarrei</name>
    <dbReference type="NCBI Taxonomy" id="666018"/>
    <lineage>
        <taxon>Bacteria</taxon>
        <taxon>Pseudomonadati</taxon>
        <taxon>Pseudomonadota</taxon>
        <taxon>Alphaproteobacteria</taxon>
        <taxon>Hyphomicrobiales</taxon>
        <taxon>Phyllobacteriaceae</taxon>
        <taxon>Mesorhizobium</taxon>
    </lineage>
</organism>
<evidence type="ECO:0000313" key="3">
    <source>
        <dbReference type="Proteomes" id="UP001153050"/>
    </source>
</evidence>
<evidence type="ECO:0000259" key="1">
    <source>
        <dbReference type="Pfam" id="PF04326"/>
    </source>
</evidence>
<dbReference type="Proteomes" id="UP001153050">
    <property type="component" value="Unassembled WGS sequence"/>
</dbReference>
<dbReference type="InterPro" id="IPR007421">
    <property type="entry name" value="Schlafen_AlbA_2_dom"/>
</dbReference>
<protein>
    <submittedName>
        <fullName evidence="2">AlbA_2 domain-containing protein</fullName>
    </submittedName>
</protein>
<comment type="caution">
    <text evidence="2">The sequence shown here is derived from an EMBL/GenBank/DDBJ whole genome shotgun (WGS) entry which is preliminary data.</text>
</comment>
<dbReference type="InterPro" id="IPR038461">
    <property type="entry name" value="Schlafen_AlbA_2_dom_sf"/>
</dbReference>